<accession>A0A3B0VP17</accession>
<proteinExistence type="predicted"/>
<keyword evidence="3" id="KW-1133">Transmembrane helix</keyword>
<evidence type="ECO:0000256" key="1">
    <source>
        <dbReference type="ARBA" id="ARBA00004196"/>
    </source>
</evidence>
<comment type="subcellular location">
    <subcellularLocation>
        <location evidence="1">Cell envelope</location>
    </subcellularLocation>
</comment>
<gene>
    <name evidence="6" type="ORF">MNBD_GAMMA03-394</name>
</gene>
<sequence length="403" mass="44727">MPSLFKMPLRNHPGVVVVIVLIAGLLLWGFWPKPIAIESIEVKHAPLTVSIETNGRTRVIDRYVIKSPVNGMTCQMHLHIGDHVTQGQTLLSISPLKTPILNTRSHAQAEANVAAAKFALKAIKEQVKSATASVKYSQNETKRYQKLLKKGLISQDNYDKIKTTFITATANQRSANFKANVAKYELQAALTTLKHNTINAEQEANESVPIKSPINGQILKVVRQCDSPVIIGEALLEIGDPTALEVEVDVLSADAVKIKSGMKVLFKRWGGEQPLEGVVRLIEPIGFTKVSALGVEEQRVWVIANFTSPLEQWQRLGDAYRVEANFILWHEKDILQIPASSLFRYQDNWSVFIIENNQAKRQSVTIGQRNGLSAQILSGLKEGQKVINHPSNLIEDGVSVKKR</sequence>
<dbReference type="AlphaFoldDB" id="A0A3B0VP17"/>
<evidence type="ECO:0000256" key="2">
    <source>
        <dbReference type="ARBA" id="ARBA00023054"/>
    </source>
</evidence>
<evidence type="ECO:0000259" key="4">
    <source>
        <dbReference type="Pfam" id="PF25876"/>
    </source>
</evidence>
<dbReference type="Pfam" id="PF25876">
    <property type="entry name" value="HH_MFP_RND"/>
    <property type="match status" value="1"/>
</dbReference>
<dbReference type="Gene3D" id="1.10.287.470">
    <property type="entry name" value="Helix hairpin bin"/>
    <property type="match status" value="1"/>
</dbReference>
<dbReference type="SUPFAM" id="SSF111369">
    <property type="entry name" value="HlyD-like secretion proteins"/>
    <property type="match status" value="1"/>
</dbReference>
<dbReference type="InterPro" id="IPR050465">
    <property type="entry name" value="UPF0194_transport"/>
</dbReference>
<dbReference type="Pfam" id="PF25989">
    <property type="entry name" value="YknX_C"/>
    <property type="match status" value="1"/>
</dbReference>
<keyword evidence="3" id="KW-0812">Transmembrane</keyword>
<dbReference type="Gene3D" id="2.40.50.100">
    <property type="match status" value="1"/>
</dbReference>
<evidence type="ECO:0000259" key="5">
    <source>
        <dbReference type="Pfam" id="PF25989"/>
    </source>
</evidence>
<reference evidence="6" key="1">
    <citation type="submission" date="2018-06" db="EMBL/GenBank/DDBJ databases">
        <authorList>
            <person name="Zhirakovskaya E."/>
        </authorList>
    </citation>
    <scope>NUCLEOTIDE SEQUENCE</scope>
</reference>
<keyword evidence="3" id="KW-0472">Membrane</keyword>
<keyword evidence="2" id="KW-0175">Coiled coil</keyword>
<dbReference type="InterPro" id="IPR058637">
    <property type="entry name" value="YknX-like_C"/>
</dbReference>
<dbReference type="Gene3D" id="2.40.420.20">
    <property type="match status" value="1"/>
</dbReference>
<protein>
    <submittedName>
        <fullName evidence="6">Membrane-fusion protein</fullName>
    </submittedName>
</protein>
<evidence type="ECO:0000256" key="3">
    <source>
        <dbReference type="SAM" id="Phobius"/>
    </source>
</evidence>
<dbReference type="PANTHER" id="PTHR32347:SF29">
    <property type="entry name" value="UPF0194 MEMBRANE PROTEIN YBHG"/>
    <property type="match status" value="1"/>
</dbReference>
<dbReference type="PANTHER" id="PTHR32347">
    <property type="entry name" value="EFFLUX SYSTEM COMPONENT YKNX-RELATED"/>
    <property type="match status" value="1"/>
</dbReference>
<feature type="domain" description="Multidrug resistance protein MdtA-like alpha-helical hairpin" evidence="4">
    <location>
        <begin position="121"/>
        <end position="182"/>
    </location>
</feature>
<organism evidence="6">
    <name type="scientific">hydrothermal vent metagenome</name>
    <dbReference type="NCBI Taxonomy" id="652676"/>
    <lineage>
        <taxon>unclassified sequences</taxon>
        <taxon>metagenomes</taxon>
        <taxon>ecological metagenomes</taxon>
    </lineage>
</organism>
<dbReference type="GO" id="GO:0030313">
    <property type="term" value="C:cell envelope"/>
    <property type="evidence" value="ECO:0007669"/>
    <property type="project" value="UniProtKB-SubCell"/>
</dbReference>
<name>A0A3B0VP17_9ZZZZ</name>
<feature type="transmembrane region" description="Helical" evidence="3">
    <location>
        <begin position="12"/>
        <end position="31"/>
    </location>
</feature>
<feature type="domain" description="YknX-like C-terminal permuted SH3-like" evidence="5">
    <location>
        <begin position="335"/>
        <end position="401"/>
    </location>
</feature>
<dbReference type="EMBL" id="UOFC01000049">
    <property type="protein sequence ID" value="VAW45255.1"/>
    <property type="molecule type" value="Genomic_DNA"/>
</dbReference>
<dbReference type="InterPro" id="IPR058624">
    <property type="entry name" value="MdtA-like_HH"/>
</dbReference>
<evidence type="ECO:0000313" key="6">
    <source>
        <dbReference type="EMBL" id="VAW45255.1"/>
    </source>
</evidence>